<keyword evidence="7" id="KW-0175">Coiled coil</keyword>
<comment type="subcellular location">
    <subcellularLocation>
        <location evidence="1">Cell membrane</location>
    </subcellularLocation>
</comment>
<dbReference type="Gene3D" id="3.30.450.20">
    <property type="entry name" value="PAS domain"/>
    <property type="match status" value="2"/>
</dbReference>
<evidence type="ECO:0000259" key="9">
    <source>
        <dbReference type="PROSITE" id="PS50111"/>
    </source>
</evidence>
<dbReference type="InterPro" id="IPR004089">
    <property type="entry name" value="MCPsignal_dom"/>
</dbReference>
<feature type="transmembrane region" description="Helical" evidence="8">
    <location>
        <begin position="12"/>
        <end position="33"/>
    </location>
</feature>
<evidence type="ECO:0000256" key="8">
    <source>
        <dbReference type="SAM" id="Phobius"/>
    </source>
</evidence>
<dbReference type="PANTHER" id="PTHR32089:SF112">
    <property type="entry name" value="LYSOZYME-LIKE PROTEIN-RELATED"/>
    <property type="match status" value="1"/>
</dbReference>
<name>A0A3M8DGN0_9BACL</name>
<dbReference type="GO" id="GO:0005886">
    <property type="term" value="C:plasma membrane"/>
    <property type="evidence" value="ECO:0007669"/>
    <property type="project" value="UniProtKB-SubCell"/>
</dbReference>
<evidence type="ECO:0000256" key="7">
    <source>
        <dbReference type="SAM" id="Coils"/>
    </source>
</evidence>
<accession>A0A3M8DGN0</accession>
<feature type="domain" description="HAMP" evidence="10">
    <location>
        <begin position="343"/>
        <end position="398"/>
    </location>
</feature>
<evidence type="ECO:0000256" key="1">
    <source>
        <dbReference type="ARBA" id="ARBA00004236"/>
    </source>
</evidence>
<comment type="similarity">
    <text evidence="5">Belongs to the methyl-accepting chemotaxis (MCP) protein family.</text>
</comment>
<evidence type="ECO:0000256" key="3">
    <source>
        <dbReference type="ARBA" id="ARBA00023136"/>
    </source>
</evidence>
<comment type="caution">
    <text evidence="11">The sequence shown here is derived from an EMBL/GenBank/DDBJ whole genome shotgun (WGS) entry which is preliminary data.</text>
</comment>
<dbReference type="Proteomes" id="UP000271031">
    <property type="component" value="Unassembled WGS sequence"/>
</dbReference>
<dbReference type="OrthoDB" id="9760371at2"/>
<proteinExistence type="inferred from homology"/>
<gene>
    <name evidence="11" type="ORF">EDM56_15845</name>
</gene>
<protein>
    <submittedName>
        <fullName evidence="11">Methyl-accepting chemotaxis protein</fullName>
    </submittedName>
</protein>
<evidence type="ECO:0000259" key="10">
    <source>
        <dbReference type="PROSITE" id="PS50885"/>
    </source>
</evidence>
<keyword evidence="2" id="KW-1003">Cell membrane</keyword>
<dbReference type="SUPFAM" id="SSF58104">
    <property type="entry name" value="Methyl-accepting chemotaxis protein (MCP) signaling domain"/>
    <property type="match status" value="1"/>
</dbReference>
<evidence type="ECO:0000256" key="6">
    <source>
        <dbReference type="PROSITE-ProRule" id="PRU00284"/>
    </source>
</evidence>
<dbReference type="CDD" id="cd06225">
    <property type="entry name" value="HAMP"/>
    <property type="match status" value="1"/>
</dbReference>
<feature type="transmembrane region" description="Helical" evidence="8">
    <location>
        <begin position="320"/>
        <end position="341"/>
    </location>
</feature>
<dbReference type="SMART" id="SM00304">
    <property type="entry name" value="HAMP"/>
    <property type="match status" value="1"/>
</dbReference>
<dbReference type="Pfam" id="PF00015">
    <property type="entry name" value="MCPsignal"/>
    <property type="match status" value="1"/>
</dbReference>
<evidence type="ECO:0000256" key="4">
    <source>
        <dbReference type="ARBA" id="ARBA00023224"/>
    </source>
</evidence>
<keyword evidence="12" id="KW-1185">Reference proteome</keyword>
<feature type="coiled-coil region" evidence="7">
    <location>
        <begin position="37"/>
        <end position="64"/>
    </location>
</feature>
<dbReference type="CDD" id="cd12913">
    <property type="entry name" value="PDC1_MCP_like"/>
    <property type="match status" value="1"/>
</dbReference>
<keyword evidence="3 8" id="KW-0472">Membrane</keyword>
<dbReference type="GO" id="GO:0007165">
    <property type="term" value="P:signal transduction"/>
    <property type="evidence" value="ECO:0007669"/>
    <property type="project" value="UniProtKB-KW"/>
</dbReference>
<keyword evidence="8" id="KW-1133">Transmembrane helix</keyword>
<feature type="domain" description="Methyl-accepting transducer" evidence="9">
    <location>
        <begin position="417"/>
        <end position="657"/>
    </location>
</feature>
<dbReference type="Gene3D" id="6.10.340.10">
    <property type="match status" value="1"/>
</dbReference>
<evidence type="ECO:0000256" key="5">
    <source>
        <dbReference type="ARBA" id="ARBA00029447"/>
    </source>
</evidence>
<keyword evidence="4 6" id="KW-0807">Transducer</keyword>
<dbReference type="CDD" id="cd12912">
    <property type="entry name" value="PDC2_MCP_like"/>
    <property type="match status" value="1"/>
</dbReference>
<dbReference type="Gene3D" id="1.10.287.950">
    <property type="entry name" value="Methyl-accepting chemotaxis protein"/>
    <property type="match status" value="1"/>
</dbReference>
<reference evidence="11 12" key="1">
    <citation type="submission" date="2018-10" db="EMBL/GenBank/DDBJ databases">
        <title>Phylogenomics of Brevibacillus.</title>
        <authorList>
            <person name="Dunlap C."/>
        </authorList>
    </citation>
    <scope>NUCLEOTIDE SEQUENCE [LARGE SCALE GENOMIC DNA]</scope>
    <source>
        <strain evidence="11 12">JCM 15716</strain>
    </source>
</reference>
<sequence length="709" mass="76182">MPELGDCPNMKLQTRLFVLIVSVVFLTVSLVVATQAYRSREAALQSAEELAQSLTKQYARQTENKLGNAMQATNALASVLAAMKATNTTSRKSVDQMLRNVLEQNPAFTAVWSLWEPNRFDGLDAQYANPSKEDKTGAYMPVWARDAENRILYDETFVYSQEITEDYYKLPKQTKKSAVMEPYAGSVNHKEVLMTSFVAPIVVNGVFEGVIGVDMSLGDLQVMNNSLSIYQTGTGMILTEKGTVVSAKEADLLGKNVGDSKLSYAGLLKVAAEKGTDGRSIDGDTYLTYAPIQLGEEGKGWTYAVSVPLHEVTAESDKTLMLTLVTGGAGLLLICILIMGITRSIVRVVARLAEHATQVAEGDFTHSIEPAVLSRRDELGVLARSFARIAENMNRMIGQISHGAMEAAGTAEQLRLDAGETKAASEQISQSVSQIAQGSDEQAASAEESAKALQQMAEQIGMVADTAASVLGASQEMSRRAADGLTVVGDAMVQVEQIMKTIEAGTEQVASVVNVLHSDSTEIRDILQLISHVSAQTNLLSLNAAIEAARSGEAGRGFAVVADEIRKLAGQSQYATDQIQTIMGNIQNNTSMTLSVMESGKADVESVKELIHNVSQVFFSLEAAIGETERQIEQLSLLSANMTANAEEVTAGIEEMATIARESTGQVNNAAHSAQQQLVAMNSVVQSVMNVSELSQELKRLVSSFKVKA</sequence>
<keyword evidence="8" id="KW-0812">Transmembrane</keyword>
<evidence type="ECO:0000313" key="12">
    <source>
        <dbReference type="Proteomes" id="UP000271031"/>
    </source>
</evidence>
<evidence type="ECO:0000256" key="2">
    <source>
        <dbReference type="ARBA" id="ARBA00022475"/>
    </source>
</evidence>
<dbReference type="Pfam" id="PF00672">
    <property type="entry name" value="HAMP"/>
    <property type="match status" value="1"/>
</dbReference>
<dbReference type="Pfam" id="PF22673">
    <property type="entry name" value="MCP-like_PDC_1"/>
    <property type="match status" value="1"/>
</dbReference>
<dbReference type="EMBL" id="RHHQ01000012">
    <property type="protein sequence ID" value="RNB87156.1"/>
    <property type="molecule type" value="Genomic_DNA"/>
</dbReference>
<evidence type="ECO:0000313" key="11">
    <source>
        <dbReference type="EMBL" id="RNB87156.1"/>
    </source>
</evidence>
<dbReference type="AlphaFoldDB" id="A0A3M8DGN0"/>
<dbReference type="PROSITE" id="PS50885">
    <property type="entry name" value="HAMP"/>
    <property type="match status" value="1"/>
</dbReference>
<dbReference type="SMART" id="SM00283">
    <property type="entry name" value="MA"/>
    <property type="match status" value="1"/>
</dbReference>
<organism evidence="11 12">
    <name type="scientific">Brevibacillus fluminis</name>
    <dbReference type="NCBI Taxonomy" id="511487"/>
    <lineage>
        <taxon>Bacteria</taxon>
        <taxon>Bacillati</taxon>
        <taxon>Bacillota</taxon>
        <taxon>Bacilli</taxon>
        <taxon>Bacillales</taxon>
        <taxon>Paenibacillaceae</taxon>
        <taxon>Brevibacillus</taxon>
    </lineage>
</organism>
<dbReference type="InterPro" id="IPR003660">
    <property type="entry name" value="HAMP_dom"/>
</dbReference>
<dbReference type="PANTHER" id="PTHR32089">
    <property type="entry name" value="METHYL-ACCEPTING CHEMOTAXIS PROTEIN MCPB"/>
    <property type="match status" value="1"/>
</dbReference>
<dbReference type="PROSITE" id="PS50111">
    <property type="entry name" value="CHEMOTAXIS_TRANSDUC_2"/>
    <property type="match status" value="1"/>
</dbReference>